<proteinExistence type="predicted"/>
<evidence type="ECO:0000313" key="1">
    <source>
        <dbReference type="EMBL" id="MCU6699156.1"/>
    </source>
</evidence>
<reference evidence="1 2" key="1">
    <citation type="journal article" date="2021" name="ISME Commun">
        <title>Automated analysis of genomic sequences facilitates high-throughput and comprehensive description of bacteria.</title>
        <authorList>
            <person name="Hitch T.C.A."/>
        </authorList>
    </citation>
    <scope>NUCLEOTIDE SEQUENCE [LARGE SCALE GENOMIC DNA]</scope>
    <source>
        <strain evidence="1 2">Sanger_02</strain>
    </source>
</reference>
<gene>
    <name evidence="1" type="ORF">OCV65_02740</name>
</gene>
<organism evidence="1 2">
    <name type="scientific">Dorea ammoniilytica</name>
    <dbReference type="NCBI Taxonomy" id="2981788"/>
    <lineage>
        <taxon>Bacteria</taxon>
        <taxon>Bacillati</taxon>
        <taxon>Bacillota</taxon>
        <taxon>Clostridia</taxon>
        <taxon>Lachnospirales</taxon>
        <taxon>Lachnospiraceae</taxon>
        <taxon>Dorea</taxon>
    </lineage>
</organism>
<keyword evidence="2" id="KW-1185">Reference proteome</keyword>
<sequence>MEQSKICPLLTTNTVVDENNTVKIGTQPVFCVTEQCSWWLEDKQKCAIAVMGGKK</sequence>
<dbReference type="Proteomes" id="UP001207605">
    <property type="component" value="Unassembled WGS sequence"/>
</dbReference>
<accession>A0ABT2S3L8</accession>
<protein>
    <submittedName>
        <fullName evidence="1">Uncharacterized protein</fullName>
    </submittedName>
</protein>
<name>A0ABT2S3L8_9FIRM</name>
<evidence type="ECO:0000313" key="2">
    <source>
        <dbReference type="Proteomes" id="UP001207605"/>
    </source>
</evidence>
<comment type="caution">
    <text evidence="1">The sequence shown here is derived from an EMBL/GenBank/DDBJ whole genome shotgun (WGS) entry which is preliminary data.</text>
</comment>
<dbReference type="EMBL" id="JAOQJV010000002">
    <property type="protein sequence ID" value="MCU6699156.1"/>
    <property type="molecule type" value="Genomic_DNA"/>
</dbReference>
<dbReference type="RefSeq" id="WP_262580879.1">
    <property type="nucleotide sequence ID" value="NZ_JAOQJV010000002.1"/>
</dbReference>